<reference evidence="1" key="1">
    <citation type="journal article" date="2020" name="mSystems">
        <title>Genome- and Community-Level Interaction Insights into Carbon Utilization and Element Cycling Functions of Hydrothermarchaeota in Hydrothermal Sediment.</title>
        <authorList>
            <person name="Zhou Z."/>
            <person name="Liu Y."/>
            <person name="Xu W."/>
            <person name="Pan J."/>
            <person name="Luo Z.H."/>
            <person name="Li M."/>
        </authorList>
    </citation>
    <scope>NUCLEOTIDE SEQUENCE [LARGE SCALE GENOMIC DNA]</scope>
    <source>
        <strain evidence="1">SpSt-1071</strain>
    </source>
</reference>
<dbReference type="AlphaFoldDB" id="A0A7C5REM1"/>
<dbReference type="EMBL" id="DRXE01000154">
    <property type="protein sequence ID" value="HHM67863.1"/>
    <property type="molecule type" value="Genomic_DNA"/>
</dbReference>
<proteinExistence type="predicted"/>
<accession>A0A7C5REM1</accession>
<comment type="caution">
    <text evidence="1">The sequence shown here is derived from an EMBL/GenBank/DDBJ whole genome shotgun (WGS) entry which is preliminary data.</text>
</comment>
<protein>
    <submittedName>
        <fullName evidence="1">Uncharacterized protein</fullName>
    </submittedName>
</protein>
<evidence type="ECO:0000313" key="1">
    <source>
        <dbReference type="EMBL" id="HHM67863.1"/>
    </source>
</evidence>
<name>A0A7C5REM1_9DEIN</name>
<gene>
    <name evidence="1" type="ORF">ENM28_03965</name>
</gene>
<sequence>MQGTVLAVLTVSTTDGAYYELMDALDAAILAVYDAHPLLLAGGVELMEPGVPEVSVRVHGEDTGASYWRLDFSVPYRRKL</sequence>
<organism evidence="1">
    <name type="scientific">Thermus caliditerrae</name>
    <dbReference type="NCBI Taxonomy" id="1330700"/>
    <lineage>
        <taxon>Bacteria</taxon>
        <taxon>Thermotogati</taxon>
        <taxon>Deinococcota</taxon>
        <taxon>Deinococci</taxon>
        <taxon>Thermales</taxon>
        <taxon>Thermaceae</taxon>
        <taxon>Thermus</taxon>
    </lineage>
</organism>